<accession>A0A8H6IME8</accession>
<evidence type="ECO:0000256" key="1">
    <source>
        <dbReference type="SAM" id="SignalP"/>
    </source>
</evidence>
<keyword evidence="1" id="KW-0732">Signal</keyword>
<feature type="signal peptide" evidence="1">
    <location>
        <begin position="1"/>
        <end position="19"/>
    </location>
</feature>
<sequence>MKLSTLLLAPAALVAAGMATKPAQLKPPYCPPREVTASQLQIIFQEAIQKLFVDRNGTQYALDHLAEDYIQRNPYALSGRNNTIANLAFVSPETVNFKILNMALQGNAGFVHHKMDLAGEARPPVIGGERKPTVVVDVMRFNGSCIQEHWDVMQQRPDDATNPLEMW</sequence>
<name>A0A8H6IME8_9PEZI</name>
<protein>
    <submittedName>
        <fullName evidence="2">Membrane protein</fullName>
    </submittedName>
</protein>
<organism evidence="2 3">
    <name type="scientific">Colletotrichum sojae</name>
    <dbReference type="NCBI Taxonomy" id="2175907"/>
    <lineage>
        <taxon>Eukaryota</taxon>
        <taxon>Fungi</taxon>
        <taxon>Dikarya</taxon>
        <taxon>Ascomycota</taxon>
        <taxon>Pezizomycotina</taxon>
        <taxon>Sordariomycetes</taxon>
        <taxon>Hypocreomycetidae</taxon>
        <taxon>Glomerellales</taxon>
        <taxon>Glomerellaceae</taxon>
        <taxon>Colletotrichum</taxon>
        <taxon>Colletotrichum orchidearum species complex</taxon>
    </lineage>
</organism>
<reference evidence="2 3" key="1">
    <citation type="journal article" date="2020" name="Phytopathology">
        <title>Genome Sequence Resources of Colletotrichum truncatum, C. plurivorum, C. musicola, and C. sojae: Four Species Pathogenic to Soybean (Glycine max).</title>
        <authorList>
            <person name="Rogerio F."/>
            <person name="Boufleur T.R."/>
            <person name="Ciampi-Guillardi M."/>
            <person name="Sukno S.A."/>
            <person name="Thon M.R."/>
            <person name="Massola Junior N.S."/>
            <person name="Baroncelli R."/>
        </authorList>
    </citation>
    <scope>NUCLEOTIDE SEQUENCE [LARGE SCALE GENOMIC DNA]</scope>
    <source>
        <strain evidence="2 3">LFN0009</strain>
    </source>
</reference>
<comment type="caution">
    <text evidence="2">The sequence shown here is derived from an EMBL/GenBank/DDBJ whole genome shotgun (WGS) entry which is preliminary data.</text>
</comment>
<keyword evidence="3" id="KW-1185">Reference proteome</keyword>
<dbReference type="InterPro" id="IPR032710">
    <property type="entry name" value="NTF2-like_dom_sf"/>
</dbReference>
<evidence type="ECO:0000313" key="3">
    <source>
        <dbReference type="Proteomes" id="UP000652219"/>
    </source>
</evidence>
<evidence type="ECO:0000313" key="2">
    <source>
        <dbReference type="EMBL" id="KAF6784287.1"/>
    </source>
</evidence>
<dbReference type="Proteomes" id="UP000652219">
    <property type="component" value="Unassembled WGS sequence"/>
</dbReference>
<gene>
    <name evidence="2" type="ORF">CSOJ01_15778</name>
</gene>
<dbReference type="AlphaFoldDB" id="A0A8H6IME8"/>
<feature type="chain" id="PRO_5034946935" evidence="1">
    <location>
        <begin position="20"/>
        <end position="167"/>
    </location>
</feature>
<dbReference type="EMBL" id="WIGN01000760">
    <property type="protein sequence ID" value="KAF6784287.1"/>
    <property type="molecule type" value="Genomic_DNA"/>
</dbReference>
<proteinExistence type="predicted"/>
<dbReference type="Gene3D" id="3.10.450.50">
    <property type="match status" value="1"/>
</dbReference>
<dbReference type="SUPFAM" id="SSF54427">
    <property type="entry name" value="NTF2-like"/>
    <property type="match status" value="1"/>
</dbReference>